<keyword evidence="1" id="KW-0677">Repeat</keyword>
<dbReference type="AlphaFoldDB" id="A0A0N0DE20"/>
<keyword evidence="4" id="KW-1185">Reference proteome</keyword>
<dbReference type="Pfam" id="PF24883">
    <property type="entry name" value="NPHP3_N"/>
    <property type="match status" value="1"/>
</dbReference>
<dbReference type="Proteomes" id="UP000037904">
    <property type="component" value="Unassembled WGS sequence"/>
</dbReference>
<reference evidence="3 4" key="1">
    <citation type="submission" date="2015-04" db="EMBL/GenBank/DDBJ databases">
        <title>The draft genome sequence of Fusarium langsethiae, a T-2/HT-2 mycotoxin producer.</title>
        <authorList>
            <person name="Lysoe E."/>
            <person name="Divon H.H."/>
            <person name="Terzi V."/>
            <person name="Orru L."/>
            <person name="Lamontanara A."/>
            <person name="Kolseth A.-K."/>
            <person name="Frandsen R.J."/>
            <person name="Nielsen K."/>
            <person name="Thrane U."/>
        </authorList>
    </citation>
    <scope>NUCLEOTIDE SEQUENCE [LARGE SCALE GENOMIC DNA]</scope>
    <source>
        <strain evidence="3 4">Fl201059</strain>
    </source>
</reference>
<evidence type="ECO:0000259" key="2">
    <source>
        <dbReference type="Pfam" id="PF24883"/>
    </source>
</evidence>
<protein>
    <submittedName>
        <fullName evidence="3">Small s protein</fullName>
    </submittedName>
</protein>
<evidence type="ECO:0000313" key="4">
    <source>
        <dbReference type="Proteomes" id="UP000037904"/>
    </source>
</evidence>
<dbReference type="InterPro" id="IPR027417">
    <property type="entry name" value="P-loop_NTPase"/>
</dbReference>
<sequence>MNDLDNNLRRYTETLQTLLMTRVCDQNEAGSLKQRQEFNNLNQSLKTFISRIAEGHNKMVHLWRDEGQTTREHVTNEATRAVDSVNAHITTQAENREIRDATSAQQQRFLKSFKFEVMNERMNAITDPEDACFDRILESFEKTVHGKIESSTVTMKPYTSSEEIDRLWHSFADWLQSNGQLFWIQGKPGSGKSTLVKYIASKEVTQTLLNQWNPKTRTLLHFFWKIGTSLQNDIKGLYCSLLHQLLDGRDELASSTMGSFPISNFKESYHDWSVPELHSILLKVLELATDTEHLCIFIDGLDEFVGEFNGLLDKAGGVFLWIRLATQSVIRGIRNKDSEKLLISRLEQLPEKLEDLYHDMWKRLGEDEPLYRKSAAEYMSFMVRYRCMKEDPNLETCPGFYPSNQLNVIKMTCASRLDVRRALTAATEAIDYEALNAICETTENGIVTNCSGLLLVG</sequence>
<dbReference type="OrthoDB" id="5086500at2759"/>
<dbReference type="EMBL" id="JXCE01000132">
    <property type="protein sequence ID" value="KPA40514.1"/>
    <property type="molecule type" value="Genomic_DNA"/>
</dbReference>
<gene>
    <name evidence="3" type="ORF">FLAG1_06595</name>
</gene>
<accession>A0A0N0DE20</accession>
<dbReference type="Gene3D" id="3.40.50.300">
    <property type="entry name" value="P-loop containing nucleotide triphosphate hydrolases"/>
    <property type="match status" value="1"/>
</dbReference>
<feature type="domain" description="Nephrocystin 3-like N-terminal" evidence="2">
    <location>
        <begin position="170"/>
        <end position="304"/>
    </location>
</feature>
<evidence type="ECO:0000313" key="3">
    <source>
        <dbReference type="EMBL" id="KPA40514.1"/>
    </source>
</evidence>
<dbReference type="SUPFAM" id="SSF52540">
    <property type="entry name" value="P-loop containing nucleoside triphosphate hydrolases"/>
    <property type="match status" value="1"/>
</dbReference>
<dbReference type="PANTHER" id="PTHR10039">
    <property type="entry name" value="AMELOGENIN"/>
    <property type="match status" value="1"/>
</dbReference>
<dbReference type="PANTHER" id="PTHR10039:SF5">
    <property type="entry name" value="NACHT DOMAIN-CONTAINING PROTEIN"/>
    <property type="match status" value="1"/>
</dbReference>
<name>A0A0N0DE20_FUSLA</name>
<evidence type="ECO:0000256" key="1">
    <source>
        <dbReference type="ARBA" id="ARBA00022737"/>
    </source>
</evidence>
<comment type="caution">
    <text evidence="3">The sequence shown here is derived from an EMBL/GenBank/DDBJ whole genome shotgun (WGS) entry which is preliminary data.</text>
</comment>
<dbReference type="InterPro" id="IPR056884">
    <property type="entry name" value="NPHP3-like_N"/>
</dbReference>
<proteinExistence type="predicted"/>
<organism evidence="3 4">
    <name type="scientific">Fusarium langsethiae</name>
    <dbReference type="NCBI Taxonomy" id="179993"/>
    <lineage>
        <taxon>Eukaryota</taxon>
        <taxon>Fungi</taxon>
        <taxon>Dikarya</taxon>
        <taxon>Ascomycota</taxon>
        <taxon>Pezizomycotina</taxon>
        <taxon>Sordariomycetes</taxon>
        <taxon>Hypocreomycetidae</taxon>
        <taxon>Hypocreales</taxon>
        <taxon>Nectriaceae</taxon>
        <taxon>Fusarium</taxon>
    </lineage>
</organism>